<feature type="region of interest" description="Disordered" evidence="5">
    <location>
        <begin position="497"/>
        <end position="532"/>
    </location>
</feature>
<dbReference type="InterPro" id="IPR041499">
    <property type="entry name" value="Tfc1/Sfc1_N"/>
</dbReference>
<evidence type="ECO:0000256" key="1">
    <source>
        <dbReference type="ARBA" id="ARBA00004123"/>
    </source>
</evidence>
<protein>
    <recommendedName>
        <fullName evidence="10">Transcription factor IIIC subunit 5 HTH domain-containing protein</fullName>
    </recommendedName>
</protein>
<dbReference type="Gene3D" id="3.30.200.160">
    <property type="entry name" value="TFIIIC, subcomplex tauA, subunit Sfc1, barrel domain"/>
    <property type="match status" value="1"/>
</dbReference>
<dbReference type="Pfam" id="PF09734">
    <property type="entry name" value="Tau95"/>
    <property type="match status" value="1"/>
</dbReference>
<dbReference type="InterPro" id="IPR019136">
    <property type="entry name" value="TF_IIIC_su-5_HTH"/>
</dbReference>
<dbReference type="PANTHER" id="PTHR13230">
    <property type="entry name" value="GENERAL TRANSCRIPTION FACTOR IIIC, POLYPEPTIDE 5"/>
    <property type="match status" value="1"/>
</dbReference>
<feature type="domain" description="Transcription factor IIIC subunit 5 HTH" evidence="6">
    <location>
        <begin position="197"/>
        <end position="375"/>
    </location>
</feature>
<gene>
    <name evidence="8" type="ORF">Ahy_A02g005518</name>
</gene>
<accession>A0A445E6Y0</accession>
<comment type="subcellular location">
    <subcellularLocation>
        <location evidence="1">Nucleus</location>
    </subcellularLocation>
</comment>
<keyword evidence="4" id="KW-0539">Nucleus</keyword>
<dbReference type="PANTHER" id="PTHR13230:SF5">
    <property type="entry name" value="GENERAL TRANSCRIPTION FACTOR 3C POLYPEPTIDE 5"/>
    <property type="match status" value="1"/>
</dbReference>
<dbReference type="Proteomes" id="UP000289738">
    <property type="component" value="Chromosome A02"/>
</dbReference>
<evidence type="ECO:0000256" key="2">
    <source>
        <dbReference type="ARBA" id="ARBA00023125"/>
    </source>
</evidence>
<feature type="region of interest" description="Disordered" evidence="5">
    <location>
        <begin position="85"/>
        <end position="127"/>
    </location>
</feature>
<evidence type="ECO:0000313" key="8">
    <source>
        <dbReference type="EMBL" id="RYR71236.1"/>
    </source>
</evidence>
<feature type="compositionally biased region" description="Acidic residues" evidence="5">
    <location>
        <begin position="504"/>
        <end position="532"/>
    </location>
</feature>
<evidence type="ECO:0000313" key="9">
    <source>
        <dbReference type="Proteomes" id="UP000289738"/>
    </source>
</evidence>
<keyword evidence="9" id="KW-1185">Reference proteome</keyword>
<dbReference type="InterPro" id="IPR042536">
    <property type="entry name" value="TFIIIC_tauA_Sfc1"/>
</dbReference>
<feature type="region of interest" description="Disordered" evidence="5">
    <location>
        <begin position="569"/>
        <end position="603"/>
    </location>
</feature>
<keyword evidence="2" id="KW-0238">DNA-binding</keyword>
<keyword evidence="3" id="KW-0804">Transcription</keyword>
<dbReference type="AlphaFoldDB" id="A0A445E6Y0"/>
<proteinExistence type="predicted"/>
<evidence type="ECO:0000256" key="5">
    <source>
        <dbReference type="SAM" id="MobiDB-lite"/>
    </source>
</evidence>
<reference evidence="8 9" key="1">
    <citation type="submission" date="2019-01" db="EMBL/GenBank/DDBJ databases">
        <title>Sequencing of cultivated peanut Arachis hypogaea provides insights into genome evolution and oil improvement.</title>
        <authorList>
            <person name="Chen X."/>
        </authorList>
    </citation>
    <scope>NUCLEOTIDE SEQUENCE [LARGE SCALE GENOMIC DNA]</scope>
    <source>
        <strain evidence="9">cv. Fuhuasheng</strain>
        <tissue evidence="8">Leaves</tissue>
    </source>
</reference>
<feature type="domain" description="Transcription factor IIIC subunit Tfc1/Sfc1 triple barrel" evidence="7">
    <location>
        <begin position="20"/>
        <end position="158"/>
    </location>
</feature>
<evidence type="ECO:0000256" key="4">
    <source>
        <dbReference type="ARBA" id="ARBA00023242"/>
    </source>
</evidence>
<dbReference type="Pfam" id="PF17682">
    <property type="entry name" value="Tau95_N"/>
    <property type="match status" value="1"/>
</dbReference>
<name>A0A445E6Y0_ARAHY</name>
<dbReference type="InterPro" id="IPR040454">
    <property type="entry name" value="TF_IIIC_Tfc1/Sfc1"/>
</dbReference>
<sequence length="603" mass="69601">MGVIKDGTISGVLPDTRGFLVHYPGYPSSVSRALDTLGGIQGILKARSSESNKLELHFRPEDPYSHPTFGELQPSNNFLLKISKRKPHDTHDAKDDNSMSRNRTENGIQENQPESDQMATNNKAEDCTSANEEGNLCADIVSHFPKAYCFNGMADYQHVVPVHADVARRKKRNWAEVEEPDFDKGGLMDVDHEDVMIIAPPLFSPKDMPKDLVLKPPAILSSKLGQEEVVPNHVEIHSSKNYSPPCVQMDMEQVLALDFDIKDILFFWCFWFYLACLQIPKIVNWEEYVPQGSDQRESQMAVSRLFDERPIWSKNSLTERLLDFGLRFTHSKLRRLLSRISYYFSNGPFLRFWIKKGYDPRKDPDSRIYQRIEYRIPIPLRSHFHAQLANRLKPRWEDICTFRAFPYKLQTSLQLFELVDDYIQSEINKPPSQASCTFATGWLSQHMLNCIRERLTVRFLPVFPKPGTENLLRVATLRFEKLKRECSRNALKLKGEEAHKANLETEENDEPENVEEDEEEAAGGNNSEEELDADEELDMDGDSEMLVPPHSYLNMENISRTHLQDLFGSFPFNEVDNNRAQENDIDDEYQIYEEDSEGDYSDE</sequence>
<evidence type="ECO:0000259" key="7">
    <source>
        <dbReference type="Pfam" id="PF17682"/>
    </source>
</evidence>
<organism evidence="8 9">
    <name type="scientific">Arachis hypogaea</name>
    <name type="common">Peanut</name>
    <dbReference type="NCBI Taxonomy" id="3818"/>
    <lineage>
        <taxon>Eukaryota</taxon>
        <taxon>Viridiplantae</taxon>
        <taxon>Streptophyta</taxon>
        <taxon>Embryophyta</taxon>
        <taxon>Tracheophyta</taxon>
        <taxon>Spermatophyta</taxon>
        <taxon>Magnoliopsida</taxon>
        <taxon>eudicotyledons</taxon>
        <taxon>Gunneridae</taxon>
        <taxon>Pentapetalae</taxon>
        <taxon>rosids</taxon>
        <taxon>fabids</taxon>
        <taxon>Fabales</taxon>
        <taxon>Fabaceae</taxon>
        <taxon>Papilionoideae</taxon>
        <taxon>50 kb inversion clade</taxon>
        <taxon>dalbergioids sensu lato</taxon>
        <taxon>Dalbergieae</taxon>
        <taxon>Pterocarpus clade</taxon>
        <taxon>Arachis</taxon>
    </lineage>
</organism>
<dbReference type="GO" id="GO:0001003">
    <property type="term" value="F:RNA polymerase III type 2 promoter sequence-specific DNA binding"/>
    <property type="evidence" value="ECO:0007669"/>
    <property type="project" value="TreeGrafter"/>
</dbReference>
<evidence type="ECO:0000259" key="6">
    <source>
        <dbReference type="Pfam" id="PF09734"/>
    </source>
</evidence>
<dbReference type="EMBL" id="SDMP01000002">
    <property type="protein sequence ID" value="RYR71236.1"/>
    <property type="molecule type" value="Genomic_DNA"/>
</dbReference>
<dbReference type="STRING" id="3818.A0A445E6Y0"/>
<evidence type="ECO:0008006" key="10">
    <source>
        <dbReference type="Google" id="ProtNLM"/>
    </source>
</evidence>
<comment type="caution">
    <text evidence="8">The sequence shown here is derived from an EMBL/GenBank/DDBJ whole genome shotgun (WGS) entry which is preliminary data.</text>
</comment>
<feature type="compositionally biased region" description="Acidic residues" evidence="5">
    <location>
        <begin position="583"/>
        <end position="603"/>
    </location>
</feature>
<feature type="compositionally biased region" description="Polar residues" evidence="5">
    <location>
        <begin position="105"/>
        <end position="127"/>
    </location>
</feature>
<dbReference type="GO" id="GO:0006384">
    <property type="term" value="P:transcription initiation at RNA polymerase III promoter"/>
    <property type="evidence" value="ECO:0007669"/>
    <property type="project" value="InterPro"/>
</dbReference>
<dbReference type="GO" id="GO:0000127">
    <property type="term" value="C:transcription factor TFIIIC complex"/>
    <property type="evidence" value="ECO:0007669"/>
    <property type="project" value="InterPro"/>
</dbReference>
<dbReference type="GO" id="GO:0005634">
    <property type="term" value="C:nucleus"/>
    <property type="evidence" value="ECO:0007669"/>
    <property type="project" value="UniProtKB-SubCell"/>
</dbReference>
<dbReference type="GO" id="GO:0001002">
    <property type="term" value="F:RNA polymerase III type 1 promoter sequence-specific DNA binding"/>
    <property type="evidence" value="ECO:0007669"/>
    <property type="project" value="TreeGrafter"/>
</dbReference>
<feature type="compositionally biased region" description="Basic and acidic residues" evidence="5">
    <location>
        <begin position="89"/>
        <end position="104"/>
    </location>
</feature>
<evidence type="ECO:0000256" key="3">
    <source>
        <dbReference type="ARBA" id="ARBA00023163"/>
    </source>
</evidence>